<dbReference type="Proteomes" id="UP001177003">
    <property type="component" value="Chromosome 2"/>
</dbReference>
<gene>
    <name evidence="2" type="ORF">LSALG_LOCUS13623</name>
</gene>
<dbReference type="AlphaFoldDB" id="A0AA35YGF7"/>
<sequence length="112" mass="12213">MKLNESSNGGDGCPPEIESSTQIESVASPQQWCVFIVLEATEEDTTKIPRSHKVYKLKVTKMENPVRGKVGGSFNGGPISIKFPVRARMEVRYNSGRSRGGGRGEINGFIKA</sequence>
<proteinExistence type="predicted"/>
<organism evidence="2 3">
    <name type="scientific">Lactuca saligna</name>
    <name type="common">Willowleaf lettuce</name>
    <dbReference type="NCBI Taxonomy" id="75948"/>
    <lineage>
        <taxon>Eukaryota</taxon>
        <taxon>Viridiplantae</taxon>
        <taxon>Streptophyta</taxon>
        <taxon>Embryophyta</taxon>
        <taxon>Tracheophyta</taxon>
        <taxon>Spermatophyta</taxon>
        <taxon>Magnoliopsida</taxon>
        <taxon>eudicotyledons</taxon>
        <taxon>Gunneridae</taxon>
        <taxon>Pentapetalae</taxon>
        <taxon>asterids</taxon>
        <taxon>campanulids</taxon>
        <taxon>Asterales</taxon>
        <taxon>Asteraceae</taxon>
        <taxon>Cichorioideae</taxon>
        <taxon>Cichorieae</taxon>
        <taxon>Lactucinae</taxon>
        <taxon>Lactuca</taxon>
    </lineage>
</organism>
<reference evidence="2" key="1">
    <citation type="submission" date="2023-04" db="EMBL/GenBank/DDBJ databases">
        <authorList>
            <person name="Vijverberg K."/>
            <person name="Xiong W."/>
            <person name="Schranz E."/>
        </authorList>
    </citation>
    <scope>NUCLEOTIDE SEQUENCE</scope>
</reference>
<accession>A0AA35YGF7</accession>
<name>A0AA35YGF7_LACSI</name>
<evidence type="ECO:0000313" key="3">
    <source>
        <dbReference type="Proteomes" id="UP001177003"/>
    </source>
</evidence>
<dbReference type="EMBL" id="OX465078">
    <property type="protein sequence ID" value="CAI9273480.1"/>
    <property type="molecule type" value="Genomic_DNA"/>
</dbReference>
<keyword evidence="3" id="KW-1185">Reference proteome</keyword>
<protein>
    <submittedName>
        <fullName evidence="2">Uncharacterized protein</fullName>
    </submittedName>
</protein>
<evidence type="ECO:0000313" key="2">
    <source>
        <dbReference type="EMBL" id="CAI9273480.1"/>
    </source>
</evidence>
<feature type="region of interest" description="Disordered" evidence="1">
    <location>
        <begin position="1"/>
        <end position="24"/>
    </location>
</feature>
<evidence type="ECO:0000256" key="1">
    <source>
        <dbReference type="SAM" id="MobiDB-lite"/>
    </source>
</evidence>